<organism evidence="1">
    <name type="scientific">Arundo donax</name>
    <name type="common">Giant reed</name>
    <name type="synonym">Donax arundinaceus</name>
    <dbReference type="NCBI Taxonomy" id="35708"/>
    <lineage>
        <taxon>Eukaryota</taxon>
        <taxon>Viridiplantae</taxon>
        <taxon>Streptophyta</taxon>
        <taxon>Embryophyta</taxon>
        <taxon>Tracheophyta</taxon>
        <taxon>Spermatophyta</taxon>
        <taxon>Magnoliopsida</taxon>
        <taxon>Liliopsida</taxon>
        <taxon>Poales</taxon>
        <taxon>Poaceae</taxon>
        <taxon>PACMAD clade</taxon>
        <taxon>Arundinoideae</taxon>
        <taxon>Arundineae</taxon>
        <taxon>Arundo</taxon>
    </lineage>
</organism>
<accession>A0A0A9GZT7</accession>
<proteinExistence type="predicted"/>
<dbReference type="EMBL" id="GBRH01167386">
    <property type="protein sequence ID" value="JAE30510.1"/>
    <property type="molecule type" value="Transcribed_RNA"/>
</dbReference>
<reference evidence="1" key="1">
    <citation type="submission" date="2014-09" db="EMBL/GenBank/DDBJ databases">
        <authorList>
            <person name="Magalhaes I.L.F."/>
            <person name="Oliveira U."/>
            <person name="Santos F.R."/>
            <person name="Vidigal T.H.D.A."/>
            <person name="Brescovit A.D."/>
            <person name="Santos A.J."/>
        </authorList>
    </citation>
    <scope>NUCLEOTIDE SEQUENCE</scope>
    <source>
        <tissue evidence="1">Shoot tissue taken approximately 20 cm above the soil surface</tissue>
    </source>
</reference>
<evidence type="ECO:0000313" key="1">
    <source>
        <dbReference type="EMBL" id="JAE30510.1"/>
    </source>
</evidence>
<name>A0A0A9GZT7_ARUDO</name>
<sequence length="14" mass="1690">MLLSFWVLAVYQYG</sequence>
<reference evidence="1" key="2">
    <citation type="journal article" date="2015" name="Data Brief">
        <title>Shoot transcriptome of the giant reed, Arundo donax.</title>
        <authorList>
            <person name="Barrero R.A."/>
            <person name="Guerrero F.D."/>
            <person name="Moolhuijzen P."/>
            <person name="Goolsby J.A."/>
            <person name="Tidwell J."/>
            <person name="Bellgard S.E."/>
            <person name="Bellgard M.I."/>
        </authorList>
    </citation>
    <scope>NUCLEOTIDE SEQUENCE</scope>
    <source>
        <tissue evidence="1">Shoot tissue taken approximately 20 cm above the soil surface</tissue>
    </source>
</reference>
<protein>
    <submittedName>
        <fullName evidence="1">Uncharacterized protein</fullName>
    </submittedName>
</protein>